<feature type="transmembrane region" description="Helical" evidence="8">
    <location>
        <begin position="262"/>
        <end position="283"/>
    </location>
</feature>
<evidence type="ECO:0000256" key="4">
    <source>
        <dbReference type="ARBA" id="ARBA00022679"/>
    </source>
</evidence>
<dbReference type="PANTHER" id="PTHR33908">
    <property type="entry name" value="MANNOSYLTRANSFERASE YKCB-RELATED"/>
    <property type="match status" value="1"/>
</dbReference>
<dbReference type="PANTHER" id="PTHR33908:SF3">
    <property type="entry name" value="UNDECAPRENYL PHOSPHATE-ALPHA-4-AMINO-4-DEOXY-L-ARABINOSE ARABINOSYL TRANSFERASE"/>
    <property type="match status" value="1"/>
</dbReference>
<keyword evidence="5 8" id="KW-0812">Transmembrane</keyword>
<reference evidence="10 11" key="1">
    <citation type="submission" date="2018-01" db="EMBL/GenBank/DDBJ databases">
        <title>Genome sequence of a Cantenovulum-like bacteria.</title>
        <authorList>
            <person name="Tan W.R."/>
            <person name="Lau N.-S."/>
            <person name="Go F."/>
            <person name="Amirul A.-A.A."/>
        </authorList>
    </citation>
    <scope>NUCLEOTIDE SEQUENCE [LARGE SCALE GENOMIC DNA]</scope>
    <source>
        <strain evidence="10 11">CCB-QB4</strain>
    </source>
</reference>
<dbReference type="Pfam" id="PF13231">
    <property type="entry name" value="PMT_2"/>
    <property type="match status" value="1"/>
</dbReference>
<feature type="transmembrane region" description="Helical" evidence="8">
    <location>
        <begin position="295"/>
        <end position="314"/>
    </location>
</feature>
<feature type="transmembrane region" description="Helical" evidence="8">
    <location>
        <begin position="88"/>
        <end position="108"/>
    </location>
</feature>
<keyword evidence="4 10" id="KW-0808">Transferase</keyword>
<comment type="subcellular location">
    <subcellularLocation>
        <location evidence="1">Cell membrane</location>
        <topology evidence="1">Multi-pass membrane protein</topology>
    </subcellularLocation>
</comment>
<sequence>MLDYRRWPYFTLDNALYLGVIFIAFFLNIWGVPLFDLDEGAFSEATREMLVSGNFAATYLDGLPRFDKPILSYWFQALSVSIFGINEFAFRLPSAIAATVWVIVIYRFTNQQWGKESARFALLITATTLWVCVIGRAAIADAWLNLFICLAFFDIWRYSQHKRFSCLLRVYIWLALGLLTKGPVAAGIPFIATAIFFISQGQWRFWLSAVTNPIGWLVLMIVVSPWLVLVYQDQGIEFFKGFLLDHNVQRFSQEREGHGGSWLYYVLVLPLILLPYSGLLIKGISQVKAWWQQPINRFLLIWFAVVFVLVSLSQTKLPHYVMYGVTPLLILFANYRTQLTQGKWVLLFPAGFFALMLALPSLVALAAEQSKRAYEQQLFAQGAELFDWQYYVITGIFAALALAMYFITKWKTAEKLVAIGVVQTAFVFLVLIENIAYLQQTPVKQAAEIAKQYPQDSVVSYQIKMPSFSVYRQAITARRTPQSGDLVFTRVDRLSKLQQLYSENALTIVYQQGGIILVEIKDA</sequence>
<dbReference type="GO" id="GO:0016763">
    <property type="term" value="F:pentosyltransferase activity"/>
    <property type="evidence" value="ECO:0007669"/>
    <property type="project" value="TreeGrafter"/>
</dbReference>
<feature type="transmembrane region" description="Helical" evidence="8">
    <location>
        <begin position="416"/>
        <end position="438"/>
    </location>
</feature>
<feature type="transmembrane region" description="Helical" evidence="8">
    <location>
        <begin position="120"/>
        <end position="153"/>
    </location>
</feature>
<evidence type="ECO:0000259" key="9">
    <source>
        <dbReference type="Pfam" id="PF13231"/>
    </source>
</evidence>
<dbReference type="RefSeq" id="WP_108602898.1">
    <property type="nucleotide sequence ID" value="NZ_CP026604.1"/>
</dbReference>
<feature type="transmembrane region" description="Helical" evidence="8">
    <location>
        <begin position="205"/>
        <end position="228"/>
    </location>
</feature>
<accession>A0A2S0VRP5</accession>
<feature type="transmembrane region" description="Helical" evidence="8">
    <location>
        <begin position="320"/>
        <end position="337"/>
    </location>
</feature>
<evidence type="ECO:0000256" key="2">
    <source>
        <dbReference type="ARBA" id="ARBA00022475"/>
    </source>
</evidence>
<keyword evidence="7 8" id="KW-0472">Membrane</keyword>
<feature type="transmembrane region" description="Helical" evidence="8">
    <location>
        <begin position="344"/>
        <end position="368"/>
    </location>
</feature>
<evidence type="ECO:0000256" key="8">
    <source>
        <dbReference type="SAM" id="Phobius"/>
    </source>
</evidence>
<dbReference type="InterPro" id="IPR050297">
    <property type="entry name" value="LipidA_mod_glycosyltrf_83"/>
</dbReference>
<dbReference type="GO" id="GO:0005886">
    <property type="term" value="C:plasma membrane"/>
    <property type="evidence" value="ECO:0007669"/>
    <property type="project" value="UniProtKB-SubCell"/>
</dbReference>
<dbReference type="KEGG" id="cate:C2869_10540"/>
<evidence type="ECO:0000256" key="7">
    <source>
        <dbReference type="ARBA" id="ARBA00023136"/>
    </source>
</evidence>
<name>A0A2S0VRP5_9ALTE</name>
<dbReference type="GO" id="GO:0010041">
    <property type="term" value="P:response to iron(III) ion"/>
    <property type="evidence" value="ECO:0007669"/>
    <property type="project" value="TreeGrafter"/>
</dbReference>
<evidence type="ECO:0000256" key="5">
    <source>
        <dbReference type="ARBA" id="ARBA00022692"/>
    </source>
</evidence>
<feature type="transmembrane region" description="Helical" evidence="8">
    <location>
        <begin position="173"/>
        <end position="198"/>
    </location>
</feature>
<protein>
    <submittedName>
        <fullName evidence="10">Glycosyltransferase family 39 protein</fullName>
    </submittedName>
</protein>
<dbReference type="AlphaFoldDB" id="A0A2S0VRP5"/>
<proteinExistence type="predicted"/>
<organism evidence="10 11">
    <name type="scientific">Saccharobesus litoralis</name>
    <dbReference type="NCBI Taxonomy" id="2172099"/>
    <lineage>
        <taxon>Bacteria</taxon>
        <taxon>Pseudomonadati</taxon>
        <taxon>Pseudomonadota</taxon>
        <taxon>Gammaproteobacteria</taxon>
        <taxon>Alteromonadales</taxon>
        <taxon>Alteromonadaceae</taxon>
        <taxon>Saccharobesus</taxon>
    </lineage>
</organism>
<dbReference type="EMBL" id="CP026604">
    <property type="protein sequence ID" value="AWB66842.1"/>
    <property type="molecule type" value="Genomic_DNA"/>
</dbReference>
<keyword evidence="2" id="KW-1003">Cell membrane</keyword>
<feature type="transmembrane region" description="Helical" evidence="8">
    <location>
        <begin position="388"/>
        <end position="407"/>
    </location>
</feature>
<dbReference type="GO" id="GO:0009103">
    <property type="term" value="P:lipopolysaccharide biosynthetic process"/>
    <property type="evidence" value="ECO:0007669"/>
    <property type="project" value="UniProtKB-ARBA"/>
</dbReference>
<feature type="domain" description="Glycosyltransferase RgtA/B/C/D-like" evidence="9">
    <location>
        <begin position="67"/>
        <end position="228"/>
    </location>
</feature>
<keyword evidence="11" id="KW-1185">Reference proteome</keyword>
<keyword evidence="3" id="KW-0328">Glycosyltransferase</keyword>
<evidence type="ECO:0000256" key="6">
    <source>
        <dbReference type="ARBA" id="ARBA00022989"/>
    </source>
</evidence>
<gene>
    <name evidence="10" type="ORF">C2869_10540</name>
</gene>
<evidence type="ECO:0000313" key="10">
    <source>
        <dbReference type="EMBL" id="AWB66842.1"/>
    </source>
</evidence>
<dbReference type="Proteomes" id="UP000244441">
    <property type="component" value="Chromosome"/>
</dbReference>
<evidence type="ECO:0000256" key="3">
    <source>
        <dbReference type="ARBA" id="ARBA00022676"/>
    </source>
</evidence>
<dbReference type="OrthoDB" id="9775035at2"/>
<dbReference type="InterPro" id="IPR038731">
    <property type="entry name" value="RgtA/B/C-like"/>
</dbReference>
<evidence type="ECO:0000313" key="11">
    <source>
        <dbReference type="Proteomes" id="UP000244441"/>
    </source>
</evidence>
<evidence type="ECO:0000256" key="1">
    <source>
        <dbReference type="ARBA" id="ARBA00004651"/>
    </source>
</evidence>
<feature type="transmembrane region" description="Helical" evidence="8">
    <location>
        <begin position="12"/>
        <end position="32"/>
    </location>
</feature>
<keyword evidence="6 8" id="KW-1133">Transmembrane helix</keyword>